<evidence type="ECO:0000313" key="3">
    <source>
        <dbReference type="Proteomes" id="UP000608024"/>
    </source>
</evidence>
<comment type="caution">
    <text evidence="2">The sequence shown here is derived from an EMBL/GenBank/DDBJ whole genome shotgun (WGS) entry which is preliminary data.</text>
</comment>
<protein>
    <submittedName>
        <fullName evidence="2">Uncharacterized protein</fullName>
    </submittedName>
</protein>
<organism evidence="2 3">
    <name type="scientific">Streptomyces longispororuber</name>
    <dbReference type="NCBI Taxonomy" id="68230"/>
    <lineage>
        <taxon>Bacteria</taxon>
        <taxon>Bacillati</taxon>
        <taxon>Actinomycetota</taxon>
        <taxon>Actinomycetes</taxon>
        <taxon>Kitasatosporales</taxon>
        <taxon>Streptomycetaceae</taxon>
        <taxon>Streptomyces</taxon>
    </lineage>
</organism>
<evidence type="ECO:0000313" key="2">
    <source>
        <dbReference type="EMBL" id="GHE56537.1"/>
    </source>
</evidence>
<reference evidence="2" key="1">
    <citation type="journal article" date="2014" name="Int. J. Syst. Evol. Microbiol.">
        <title>Complete genome sequence of Corynebacterium casei LMG S-19264T (=DSM 44701T), isolated from a smear-ripened cheese.</title>
        <authorList>
            <consortium name="US DOE Joint Genome Institute (JGI-PGF)"/>
            <person name="Walter F."/>
            <person name="Albersmeier A."/>
            <person name="Kalinowski J."/>
            <person name="Ruckert C."/>
        </authorList>
    </citation>
    <scope>NUCLEOTIDE SEQUENCE</scope>
    <source>
        <strain evidence="2">JCM 4784</strain>
    </source>
</reference>
<keyword evidence="3" id="KW-1185">Reference proteome</keyword>
<gene>
    <name evidence="2" type="ORF">GCM10018785_27320</name>
</gene>
<proteinExistence type="predicted"/>
<evidence type="ECO:0000256" key="1">
    <source>
        <dbReference type="SAM" id="MobiDB-lite"/>
    </source>
</evidence>
<feature type="region of interest" description="Disordered" evidence="1">
    <location>
        <begin position="184"/>
        <end position="225"/>
    </location>
</feature>
<dbReference type="Proteomes" id="UP000608024">
    <property type="component" value="Unassembled WGS sequence"/>
</dbReference>
<reference evidence="2" key="2">
    <citation type="submission" date="2020-09" db="EMBL/GenBank/DDBJ databases">
        <authorList>
            <person name="Sun Q."/>
            <person name="Ohkuma M."/>
        </authorList>
    </citation>
    <scope>NUCLEOTIDE SEQUENCE</scope>
    <source>
        <strain evidence="2">JCM 4784</strain>
    </source>
</reference>
<feature type="compositionally biased region" description="Polar residues" evidence="1">
    <location>
        <begin position="190"/>
        <end position="200"/>
    </location>
</feature>
<dbReference type="AlphaFoldDB" id="A0A918ZJK6"/>
<name>A0A918ZJK6_9ACTN</name>
<dbReference type="EMBL" id="BNBT01000032">
    <property type="protein sequence ID" value="GHE56537.1"/>
    <property type="molecule type" value="Genomic_DNA"/>
</dbReference>
<sequence length="225" mass="24928">MQTPDQLATSYAQPSRRRAYVTGMRQLAAARPAGQPVRIYLSAPPAVQDRPTWPHRVDRIRDELPDGIELVQYRDVFDPAVDYFEQWAATADTFDSLVVIGLHRDRRRDPREQTLGPIARQELIHTVSAGKPVLLHSPTRGLVPVLDCKPRRVGAEPHQRLRLTIPPGWSPAEPTLQAALAALTPRHAGTTPQQRTTDTPSRPRHDAPVHLAHPFSAAASPSTCS</sequence>
<accession>A0A918ZJK6</accession>
<dbReference type="RefSeq" id="WP_190136169.1">
    <property type="nucleotide sequence ID" value="NZ_BNBT01000032.1"/>
</dbReference>